<dbReference type="Pfam" id="PF13560">
    <property type="entry name" value="HTH_31"/>
    <property type="match status" value="1"/>
</dbReference>
<proteinExistence type="predicted"/>
<dbReference type="InterPro" id="IPR001387">
    <property type="entry name" value="Cro/C1-type_HTH"/>
</dbReference>
<evidence type="ECO:0000313" key="3">
    <source>
        <dbReference type="EMBL" id="RKS72204.1"/>
    </source>
</evidence>
<dbReference type="GO" id="GO:0003677">
    <property type="term" value="F:DNA binding"/>
    <property type="evidence" value="ECO:0007669"/>
    <property type="project" value="InterPro"/>
</dbReference>
<evidence type="ECO:0000259" key="2">
    <source>
        <dbReference type="Pfam" id="PF19054"/>
    </source>
</evidence>
<dbReference type="InterPro" id="IPR043917">
    <property type="entry name" value="DUF5753"/>
</dbReference>
<dbReference type="Pfam" id="PF19054">
    <property type="entry name" value="DUF5753"/>
    <property type="match status" value="1"/>
</dbReference>
<sequence>MSASELNGDEMNEGELDVSELGVTEPGVREPGADDLLDDPDGSSLERAVSAEDYRSAGPTVLRMLVGTQLRRFREMARISVEDAGYEIRGSHSKISRMELGRVGFKERDVADLLTLYGVTDPCRRDPVLELVDLANRPGWWQEYGDLVPGWFEPYLGLEQGAVVARVYEVQDVPELLQTPGYARALIAARHPEASAEEIERRVELRMRRRRVFDRPDPLKLWAVVDEAALRRVVGGAETMAEQIRFLIDMARLPSVTVQVLPFASGGHAAECGPVTLLRFAEPELPDVVYLEQLAGALYPDRPADIARYRDVLNRLGVQAEPPARTPVLLRSAIDQLASTAG</sequence>
<dbReference type="EMBL" id="RBWU01000005">
    <property type="protein sequence ID" value="RKS72204.1"/>
    <property type="molecule type" value="Genomic_DNA"/>
</dbReference>
<name>A0A495QJL4_9ACTN</name>
<keyword evidence="4" id="KW-1185">Reference proteome</keyword>
<dbReference type="InterPro" id="IPR010982">
    <property type="entry name" value="Lambda_DNA-bd_dom_sf"/>
</dbReference>
<evidence type="ECO:0000313" key="4">
    <source>
        <dbReference type="Proteomes" id="UP000274601"/>
    </source>
</evidence>
<feature type="region of interest" description="Disordered" evidence="1">
    <location>
        <begin position="1"/>
        <end position="44"/>
    </location>
</feature>
<dbReference type="AlphaFoldDB" id="A0A495QJL4"/>
<evidence type="ECO:0000256" key="1">
    <source>
        <dbReference type="SAM" id="MobiDB-lite"/>
    </source>
</evidence>
<dbReference type="RefSeq" id="WP_337959768.1">
    <property type="nucleotide sequence ID" value="NZ_RBWU01000005.1"/>
</dbReference>
<dbReference type="CDD" id="cd00093">
    <property type="entry name" value="HTH_XRE"/>
    <property type="match status" value="1"/>
</dbReference>
<comment type="caution">
    <text evidence="3">The sequence shown here is derived from an EMBL/GenBank/DDBJ whole genome shotgun (WGS) entry which is preliminary data.</text>
</comment>
<protein>
    <submittedName>
        <fullName evidence="3">Helix-turn-helix protein</fullName>
    </submittedName>
</protein>
<accession>A0A495QJL4</accession>
<organism evidence="3 4">
    <name type="scientific">Actinomadura pelletieri DSM 43383</name>
    <dbReference type="NCBI Taxonomy" id="1120940"/>
    <lineage>
        <taxon>Bacteria</taxon>
        <taxon>Bacillati</taxon>
        <taxon>Actinomycetota</taxon>
        <taxon>Actinomycetes</taxon>
        <taxon>Streptosporangiales</taxon>
        <taxon>Thermomonosporaceae</taxon>
        <taxon>Actinomadura</taxon>
    </lineage>
</organism>
<feature type="domain" description="DUF5753" evidence="2">
    <location>
        <begin position="153"/>
        <end position="331"/>
    </location>
</feature>
<dbReference type="Proteomes" id="UP000274601">
    <property type="component" value="Unassembled WGS sequence"/>
</dbReference>
<gene>
    <name evidence="3" type="ORF">BZB76_5025</name>
</gene>
<reference evidence="3 4" key="1">
    <citation type="submission" date="2018-10" db="EMBL/GenBank/DDBJ databases">
        <title>Genomic Encyclopedia of Archaeal and Bacterial Type Strains, Phase II (KMG-II): from individual species to whole genera.</title>
        <authorList>
            <person name="Goeker M."/>
        </authorList>
    </citation>
    <scope>NUCLEOTIDE SEQUENCE [LARGE SCALE GENOMIC DNA]</scope>
    <source>
        <strain evidence="3 4">DSM 43383</strain>
    </source>
</reference>
<dbReference type="SUPFAM" id="SSF47413">
    <property type="entry name" value="lambda repressor-like DNA-binding domains"/>
    <property type="match status" value="1"/>
</dbReference>
<feature type="compositionally biased region" description="Acidic residues" evidence="1">
    <location>
        <begin position="7"/>
        <end position="18"/>
    </location>
</feature>